<evidence type="ECO:0000313" key="1">
    <source>
        <dbReference type="EMBL" id="CDH61020.1"/>
    </source>
</evidence>
<dbReference type="EMBL" id="CBTN010000122">
    <property type="protein sequence ID" value="CDH61020.1"/>
    <property type="molecule type" value="Genomic_DNA"/>
</dbReference>
<evidence type="ECO:0000313" key="2">
    <source>
        <dbReference type="Proteomes" id="UP000027586"/>
    </source>
</evidence>
<protein>
    <submittedName>
        <fullName evidence="1">Uncharacterized protein</fullName>
    </submittedName>
</protein>
<dbReference type="Proteomes" id="UP000027586">
    <property type="component" value="Unassembled WGS sequence"/>
</dbReference>
<keyword evidence="2" id="KW-1185">Reference proteome</keyword>
<accession>A0A068SGE3</accession>
<reference evidence="1" key="1">
    <citation type="submission" date="2013-08" db="EMBL/GenBank/DDBJ databases">
        <title>Gene expansion shapes genome architecture in the human pathogen Lichtheimia corymbifera: an evolutionary genomics analysis in the ancient terrestrial Mucorales (Mucoromycotina).</title>
        <authorList>
            <person name="Schwartze V.U."/>
            <person name="Winter S."/>
            <person name="Shelest E."/>
            <person name="Marcet-Houben M."/>
            <person name="Horn F."/>
            <person name="Wehner S."/>
            <person name="Hoffmann K."/>
            <person name="Riege K."/>
            <person name="Sammeth M."/>
            <person name="Nowrousian M."/>
            <person name="Valiante V."/>
            <person name="Linde J."/>
            <person name="Jacobsen I.D."/>
            <person name="Marz M."/>
            <person name="Brakhage A.A."/>
            <person name="Gabaldon T."/>
            <person name="Bocker S."/>
            <person name="Voigt K."/>
        </authorList>
    </citation>
    <scope>NUCLEOTIDE SEQUENCE [LARGE SCALE GENOMIC DNA]</scope>
    <source>
        <strain evidence="1">FSU 9682</strain>
    </source>
</reference>
<name>A0A068SGE3_9FUNG</name>
<dbReference type="AlphaFoldDB" id="A0A068SGE3"/>
<organism evidence="1 2">
    <name type="scientific">Lichtheimia corymbifera JMRC:FSU:9682</name>
    <dbReference type="NCBI Taxonomy" id="1263082"/>
    <lineage>
        <taxon>Eukaryota</taxon>
        <taxon>Fungi</taxon>
        <taxon>Fungi incertae sedis</taxon>
        <taxon>Mucoromycota</taxon>
        <taxon>Mucoromycotina</taxon>
        <taxon>Mucoromycetes</taxon>
        <taxon>Mucorales</taxon>
        <taxon>Lichtheimiaceae</taxon>
        <taxon>Lichtheimia</taxon>
    </lineage>
</organism>
<sequence>MIWQWIYNISYTSIVHHFCLESLEGLWYTHMHLLVLAVDVNDKDASFGRIQQRDLAVHIHKRQHHHLHVYEFMTRPSSIFLFGTAITAQQREQ</sequence>
<comment type="caution">
    <text evidence="1">The sequence shown here is derived from an EMBL/GenBank/DDBJ whole genome shotgun (WGS) entry which is preliminary data.</text>
</comment>
<dbReference type="VEuPathDB" id="FungiDB:LCOR_11795.1"/>
<gene>
    <name evidence="1" type="ORF">LCOR_11795.1</name>
</gene>
<proteinExistence type="predicted"/>